<name>A0A1H0TNA5_9PSED</name>
<evidence type="ECO:0000313" key="2">
    <source>
        <dbReference type="Proteomes" id="UP000183042"/>
    </source>
</evidence>
<accession>A0A1H0TNA5</accession>
<dbReference type="Proteomes" id="UP000183042">
    <property type="component" value="Unassembled WGS sequence"/>
</dbReference>
<comment type="caution">
    <text evidence="1">The sequence shown here is derived from an EMBL/GenBank/DDBJ whole genome shotgun (WGS) entry which is preliminary data.</text>
</comment>
<gene>
    <name evidence="1" type="ORF">SAMN05216596_105123</name>
</gene>
<reference evidence="1 2" key="1">
    <citation type="submission" date="2016-10" db="EMBL/GenBank/DDBJ databases">
        <authorList>
            <person name="Varghese N."/>
            <person name="Submissions S."/>
        </authorList>
    </citation>
    <scope>NUCLEOTIDE SEQUENCE [LARGE SCALE GENOMIC DNA]</scope>
    <source>
        <strain evidence="1 2">DSM 14939</strain>
    </source>
</reference>
<sequence length="67" mass="7206">MFLPNLAPMCPETIASYADVLTMGQEREYPMCRLFSGMIKTGNGHADTSRNLTPSTDGEAVHVGCGN</sequence>
<proteinExistence type="predicted"/>
<keyword evidence="2" id="KW-1185">Reference proteome</keyword>
<evidence type="ECO:0000313" key="1">
    <source>
        <dbReference type="EMBL" id="SDP55489.1"/>
    </source>
</evidence>
<protein>
    <submittedName>
        <fullName evidence="1">Uncharacterized protein</fullName>
    </submittedName>
</protein>
<dbReference type="EMBL" id="FNJH01000005">
    <property type="protein sequence ID" value="SDP55489.1"/>
    <property type="molecule type" value="Genomic_DNA"/>
</dbReference>
<organism evidence="1 2">
    <name type="scientific">Pseudomonas congelans</name>
    <dbReference type="NCBI Taxonomy" id="200452"/>
    <lineage>
        <taxon>Bacteria</taxon>
        <taxon>Pseudomonadati</taxon>
        <taxon>Pseudomonadota</taxon>
        <taxon>Gammaproteobacteria</taxon>
        <taxon>Pseudomonadales</taxon>
        <taxon>Pseudomonadaceae</taxon>
        <taxon>Pseudomonas</taxon>
    </lineage>
</organism>